<evidence type="ECO:0000313" key="1">
    <source>
        <dbReference type="EMBL" id="ETP39714.1"/>
    </source>
</evidence>
<accession>W2Z0J5</accession>
<dbReference type="Proteomes" id="UP000018948">
    <property type="component" value="Unassembled WGS sequence"/>
</dbReference>
<name>W2Z0J5_PHYNI</name>
<protein>
    <submittedName>
        <fullName evidence="1">Uncharacterized protein</fullName>
    </submittedName>
</protein>
<dbReference type="AlphaFoldDB" id="W2Z0J5"/>
<evidence type="ECO:0000313" key="2">
    <source>
        <dbReference type="Proteomes" id="UP000018948"/>
    </source>
</evidence>
<sequence>MTCSVMRALPFTLNSTQAMLIGTPSRRIQADQDTPTSVLTIHRATRVQ</sequence>
<gene>
    <name evidence="1" type="ORF">F442_12843</name>
</gene>
<comment type="caution">
    <text evidence="1">The sequence shown here is derived from an EMBL/GenBank/DDBJ whole genome shotgun (WGS) entry which is preliminary data.</text>
</comment>
<proteinExistence type="predicted"/>
<dbReference type="EMBL" id="ANIY01002650">
    <property type="protein sequence ID" value="ETP39714.1"/>
    <property type="molecule type" value="Genomic_DNA"/>
</dbReference>
<reference evidence="1 2" key="1">
    <citation type="submission" date="2013-11" db="EMBL/GenBank/DDBJ databases">
        <title>The Genome Sequence of Phytophthora parasitica P10297.</title>
        <authorList>
            <consortium name="The Broad Institute Genomics Platform"/>
            <person name="Russ C."/>
            <person name="Tyler B."/>
            <person name="Panabieres F."/>
            <person name="Shan W."/>
            <person name="Tripathy S."/>
            <person name="Grunwald N."/>
            <person name="Machado M."/>
            <person name="Johnson C.S."/>
            <person name="Walker B."/>
            <person name="Young S.K."/>
            <person name="Zeng Q."/>
            <person name="Gargeya S."/>
            <person name="Fitzgerald M."/>
            <person name="Haas B."/>
            <person name="Abouelleil A."/>
            <person name="Allen A.W."/>
            <person name="Alvarado L."/>
            <person name="Arachchi H.M."/>
            <person name="Berlin A.M."/>
            <person name="Chapman S.B."/>
            <person name="Gainer-Dewar J."/>
            <person name="Goldberg J."/>
            <person name="Griggs A."/>
            <person name="Gujja S."/>
            <person name="Hansen M."/>
            <person name="Howarth C."/>
            <person name="Imamovic A."/>
            <person name="Ireland A."/>
            <person name="Larimer J."/>
            <person name="McCowan C."/>
            <person name="Murphy C."/>
            <person name="Pearson M."/>
            <person name="Poon T.W."/>
            <person name="Priest M."/>
            <person name="Roberts A."/>
            <person name="Saif S."/>
            <person name="Shea T."/>
            <person name="Sisk P."/>
            <person name="Sykes S."/>
            <person name="Wortman J."/>
            <person name="Nusbaum C."/>
            <person name="Birren B."/>
        </authorList>
    </citation>
    <scope>NUCLEOTIDE SEQUENCE [LARGE SCALE GENOMIC DNA]</scope>
    <source>
        <strain evidence="1 2">P10297</strain>
    </source>
</reference>
<organism evidence="1 2">
    <name type="scientific">Phytophthora nicotianae P10297</name>
    <dbReference type="NCBI Taxonomy" id="1317064"/>
    <lineage>
        <taxon>Eukaryota</taxon>
        <taxon>Sar</taxon>
        <taxon>Stramenopiles</taxon>
        <taxon>Oomycota</taxon>
        <taxon>Peronosporomycetes</taxon>
        <taxon>Peronosporales</taxon>
        <taxon>Peronosporaceae</taxon>
        <taxon>Phytophthora</taxon>
    </lineage>
</organism>